<dbReference type="CDD" id="cd02696">
    <property type="entry name" value="MurNAc-LAA"/>
    <property type="match status" value="1"/>
</dbReference>
<feature type="region of interest" description="Disordered" evidence="2">
    <location>
        <begin position="278"/>
        <end position="320"/>
    </location>
</feature>
<dbReference type="SMART" id="SM00646">
    <property type="entry name" value="Ami_3"/>
    <property type="match status" value="1"/>
</dbReference>
<dbReference type="AlphaFoldDB" id="J9FS81"/>
<dbReference type="PANTHER" id="PTHR30404">
    <property type="entry name" value="N-ACETYLMURAMOYL-L-ALANINE AMIDASE"/>
    <property type="match status" value="1"/>
</dbReference>
<dbReference type="InterPro" id="IPR050695">
    <property type="entry name" value="N-acetylmuramoyl_amidase_3"/>
</dbReference>
<name>J9FS81_9ZZZZ</name>
<organism evidence="4">
    <name type="scientific">gut metagenome</name>
    <dbReference type="NCBI Taxonomy" id="749906"/>
    <lineage>
        <taxon>unclassified sequences</taxon>
        <taxon>metagenomes</taxon>
        <taxon>organismal metagenomes</taxon>
    </lineage>
</organism>
<reference evidence="4" key="1">
    <citation type="journal article" date="2012" name="PLoS ONE">
        <title>Gene sets for utilization of primary and secondary nutrition supplies in the distal gut of endangered iberian lynx.</title>
        <authorList>
            <person name="Alcaide M."/>
            <person name="Messina E."/>
            <person name="Richter M."/>
            <person name="Bargiela R."/>
            <person name="Peplies J."/>
            <person name="Huws S.A."/>
            <person name="Newbold C.J."/>
            <person name="Golyshin P.N."/>
            <person name="Simon M.A."/>
            <person name="Lopez G."/>
            <person name="Yakimov M.M."/>
            <person name="Ferrer M."/>
        </authorList>
    </citation>
    <scope>NUCLEOTIDE SEQUENCE</scope>
</reference>
<dbReference type="GO" id="GO:0008745">
    <property type="term" value="F:N-acetylmuramoyl-L-alanine amidase activity"/>
    <property type="evidence" value="ECO:0007669"/>
    <property type="project" value="InterPro"/>
</dbReference>
<dbReference type="PANTHER" id="PTHR30404:SF0">
    <property type="entry name" value="N-ACETYLMURAMOYL-L-ALANINE AMIDASE AMIC"/>
    <property type="match status" value="1"/>
</dbReference>
<sequence>MRNLLYKYLSVVLLFLVFSPTALPAVREHKFVLVVDPGHGGRDAGAVGRFSKEKNINLKVALAFGKLVEDNCPDVKVIYTRKKDVFIPLQRRADIANENKADLFISIHTNALPKGRIAYGTETYTLGMGRAEENLEVAKRENSVITYESNYEEVYQGFNPNKVESYIIFELLQDKNMEQSVELARSIQQQYVQHAGRKNKGVHQGGLLVLRNTSMPAVLTELGFISTPAEEQYLNSEAGVRKLSRSLFNGFLNYRRKYDKHAGPLPEKIIEAEPEKPAQAAKEEMAEKTAVQTTAARTKTTAKVTAAPSQQPATQQTDGEVVRERVEAPPMPIFKVQLLVSSKPLKSNDRQFKGIRPVDCYQEKGLYKYTYGNTSHYQEIKKMHRQVSAKLSGTFIVAFLNGERIDLHRAIQLSKRK</sequence>
<evidence type="ECO:0000256" key="1">
    <source>
        <dbReference type="ARBA" id="ARBA00022801"/>
    </source>
</evidence>
<dbReference type="Gene3D" id="3.40.630.40">
    <property type="entry name" value="Zn-dependent exopeptidases"/>
    <property type="match status" value="1"/>
</dbReference>
<evidence type="ECO:0000256" key="2">
    <source>
        <dbReference type="SAM" id="MobiDB-lite"/>
    </source>
</evidence>
<dbReference type="Pfam" id="PF01520">
    <property type="entry name" value="Amidase_3"/>
    <property type="match status" value="1"/>
</dbReference>
<feature type="compositionally biased region" description="Basic and acidic residues" evidence="2">
    <location>
        <begin position="278"/>
        <end position="287"/>
    </location>
</feature>
<dbReference type="GO" id="GO:0009253">
    <property type="term" value="P:peptidoglycan catabolic process"/>
    <property type="evidence" value="ECO:0007669"/>
    <property type="project" value="InterPro"/>
</dbReference>
<evidence type="ECO:0000313" key="4">
    <source>
        <dbReference type="EMBL" id="EJW92432.1"/>
    </source>
</evidence>
<dbReference type="InterPro" id="IPR002508">
    <property type="entry name" value="MurNAc-LAA_cat"/>
</dbReference>
<dbReference type="FunFam" id="3.40.630.40:FF:000005">
    <property type="entry name" value="N-acetylmuramoyl-L-alanine amidase (AmiA)"/>
    <property type="match status" value="1"/>
</dbReference>
<dbReference type="GO" id="GO:0030288">
    <property type="term" value="C:outer membrane-bounded periplasmic space"/>
    <property type="evidence" value="ECO:0007669"/>
    <property type="project" value="TreeGrafter"/>
</dbReference>
<evidence type="ECO:0000259" key="3">
    <source>
        <dbReference type="SMART" id="SM00646"/>
    </source>
</evidence>
<dbReference type="SUPFAM" id="SSF53187">
    <property type="entry name" value="Zn-dependent exopeptidases"/>
    <property type="match status" value="1"/>
</dbReference>
<accession>J9FS81</accession>
<dbReference type="EMBL" id="AMCI01007546">
    <property type="protein sequence ID" value="EJW92432.1"/>
    <property type="molecule type" value="Genomic_DNA"/>
</dbReference>
<proteinExistence type="predicted"/>
<comment type="caution">
    <text evidence="4">The sequence shown here is derived from an EMBL/GenBank/DDBJ whole genome shotgun (WGS) entry which is preliminary data.</text>
</comment>
<gene>
    <name evidence="4" type="ORF">EVA_19461</name>
</gene>
<keyword evidence="1" id="KW-0378">Hydrolase</keyword>
<feature type="domain" description="MurNAc-LAA" evidence="3">
    <location>
        <begin position="93"/>
        <end position="252"/>
    </location>
</feature>
<protein>
    <submittedName>
        <fullName evidence="4">N-acetylmuramoyl-L-alanine amidase, family 3</fullName>
    </submittedName>
</protein>
<feature type="compositionally biased region" description="Low complexity" evidence="2">
    <location>
        <begin position="288"/>
        <end position="317"/>
    </location>
</feature>